<dbReference type="EMBL" id="JAAOIC020000002">
    <property type="protein sequence ID" value="KAG8042321.1"/>
    <property type="molecule type" value="Genomic_DNA"/>
</dbReference>
<keyword evidence="1" id="KW-1133">Transmembrane helix</keyword>
<evidence type="ECO:0000313" key="4">
    <source>
        <dbReference type="Proteomes" id="UP000729913"/>
    </source>
</evidence>
<evidence type="ECO:0000313" key="3">
    <source>
        <dbReference type="EMBL" id="KAG8042321.1"/>
    </source>
</evidence>
<keyword evidence="1" id="KW-0812">Transmembrane</keyword>
<feature type="chain" id="PRO_5035302100" evidence="2">
    <location>
        <begin position="17"/>
        <end position="184"/>
    </location>
</feature>
<feature type="signal peptide" evidence="2">
    <location>
        <begin position="1"/>
        <end position="16"/>
    </location>
</feature>
<keyword evidence="4" id="KW-1185">Reference proteome</keyword>
<gene>
    <name evidence="3" type="ORF">G9C98_004955</name>
</gene>
<sequence length="184" mass="20357">MYHTVIILVVVSAVYGGPLEPTTQQPHSAEGTKIQQTPSLVTYEPLPLNNHYPTYPEYKPVQSDNTQLVPSPPPSSSYNWISTIITSLVPIRSFALSYGARAFGYFFQFTALFVAGLAITTSLCIFTPVCSITFSGLNLDKKEVKQQVSELARAFMTQDNLDAATIFVHRAIQKYYQLQNAGAK</sequence>
<dbReference type="Proteomes" id="UP000729913">
    <property type="component" value="Unassembled WGS sequence"/>
</dbReference>
<feature type="transmembrane region" description="Helical" evidence="1">
    <location>
        <begin position="105"/>
        <end position="129"/>
    </location>
</feature>
<keyword evidence="1" id="KW-0472">Membrane</keyword>
<keyword evidence="2" id="KW-0732">Signal</keyword>
<name>A0A8J5RJ70_9HYME</name>
<proteinExistence type="predicted"/>
<reference evidence="3" key="1">
    <citation type="submission" date="2020-03" db="EMBL/GenBank/DDBJ databases">
        <authorList>
            <person name="Chebbi M.A."/>
            <person name="Drezen J.M."/>
        </authorList>
    </citation>
    <scope>NUCLEOTIDE SEQUENCE</scope>
    <source>
        <tissue evidence="3">Whole body</tissue>
    </source>
</reference>
<dbReference type="AlphaFoldDB" id="A0A8J5RJ70"/>
<evidence type="ECO:0000256" key="2">
    <source>
        <dbReference type="SAM" id="SignalP"/>
    </source>
</evidence>
<organism evidence="3 4">
    <name type="scientific">Cotesia typhae</name>
    <dbReference type="NCBI Taxonomy" id="2053667"/>
    <lineage>
        <taxon>Eukaryota</taxon>
        <taxon>Metazoa</taxon>
        <taxon>Ecdysozoa</taxon>
        <taxon>Arthropoda</taxon>
        <taxon>Hexapoda</taxon>
        <taxon>Insecta</taxon>
        <taxon>Pterygota</taxon>
        <taxon>Neoptera</taxon>
        <taxon>Endopterygota</taxon>
        <taxon>Hymenoptera</taxon>
        <taxon>Apocrita</taxon>
        <taxon>Ichneumonoidea</taxon>
        <taxon>Braconidae</taxon>
        <taxon>Microgastrinae</taxon>
        <taxon>Cotesia</taxon>
    </lineage>
</organism>
<dbReference type="OrthoDB" id="6618165at2759"/>
<comment type="caution">
    <text evidence="3">The sequence shown here is derived from an EMBL/GenBank/DDBJ whole genome shotgun (WGS) entry which is preliminary data.</text>
</comment>
<accession>A0A8J5RJ70</accession>
<evidence type="ECO:0000256" key="1">
    <source>
        <dbReference type="SAM" id="Phobius"/>
    </source>
</evidence>
<protein>
    <submittedName>
        <fullName evidence="3">Uncharacterized protein</fullName>
    </submittedName>
</protein>
<reference evidence="3" key="2">
    <citation type="submission" date="2021-04" db="EMBL/GenBank/DDBJ databases">
        <title>Genome-wide patterns of bracovirus chromosomal integration into multiple host tissues during parasitism.</title>
        <authorList>
            <person name="Chebbi M.A.C."/>
        </authorList>
    </citation>
    <scope>NUCLEOTIDE SEQUENCE</scope>
    <source>
        <tissue evidence="3">Whole body</tissue>
    </source>
</reference>